<dbReference type="Proteomes" id="UP000614609">
    <property type="component" value="Unassembled WGS sequence"/>
</dbReference>
<name>A0A830FMC0_9EURY</name>
<dbReference type="EMBL" id="BMOO01000003">
    <property type="protein sequence ID" value="GGM64329.1"/>
    <property type="molecule type" value="Genomic_DNA"/>
</dbReference>
<dbReference type="RefSeq" id="WP_188871105.1">
    <property type="nucleotide sequence ID" value="NZ_BMOO01000003.1"/>
</dbReference>
<comment type="caution">
    <text evidence="1">The sequence shown here is derived from an EMBL/GenBank/DDBJ whole genome shotgun (WGS) entry which is preliminary data.</text>
</comment>
<dbReference type="Proteomes" id="UP000765891">
    <property type="component" value="Unassembled WGS sequence"/>
</dbReference>
<proteinExistence type="predicted"/>
<dbReference type="Gene3D" id="3.30.2400.30">
    <property type="match status" value="1"/>
</dbReference>
<gene>
    <name evidence="1" type="ORF">GCM10009017_12940</name>
    <name evidence="2" type="ORF">J2752_000448</name>
</gene>
<reference evidence="1" key="1">
    <citation type="journal article" date="2014" name="Int. J. Syst. Evol. Microbiol.">
        <title>Complete genome sequence of Corynebacterium casei LMG S-19264T (=DSM 44701T), isolated from a smear-ripened cheese.</title>
        <authorList>
            <consortium name="US DOE Joint Genome Institute (JGI-PGF)"/>
            <person name="Walter F."/>
            <person name="Albersmeier A."/>
            <person name="Kalinowski J."/>
            <person name="Ruckert C."/>
        </authorList>
    </citation>
    <scope>NUCLEOTIDE SEQUENCE</scope>
    <source>
        <strain evidence="1">JCM 16108</strain>
    </source>
</reference>
<reference evidence="1" key="2">
    <citation type="submission" date="2020-09" db="EMBL/GenBank/DDBJ databases">
        <authorList>
            <person name="Sun Q."/>
            <person name="Ohkuma M."/>
        </authorList>
    </citation>
    <scope>NUCLEOTIDE SEQUENCE</scope>
    <source>
        <strain evidence="1">JCM 16108</strain>
    </source>
</reference>
<dbReference type="AlphaFoldDB" id="A0A830FMC0"/>
<protein>
    <submittedName>
        <fullName evidence="1">Uncharacterized protein</fullName>
    </submittedName>
</protein>
<evidence type="ECO:0000313" key="1">
    <source>
        <dbReference type="EMBL" id="GGM64329.1"/>
    </source>
</evidence>
<evidence type="ECO:0000313" key="2">
    <source>
        <dbReference type="EMBL" id="MBP1953567.1"/>
    </source>
</evidence>
<organism evidence="1 3">
    <name type="scientific">Halarchaeum rubridurum</name>
    <dbReference type="NCBI Taxonomy" id="489911"/>
    <lineage>
        <taxon>Archaea</taxon>
        <taxon>Methanobacteriati</taxon>
        <taxon>Methanobacteriota</taxon>
        <taxon>Stenosarchaea group</taxon>
        <taxon>Halobacteria</taxon>
        <taxon>Halobacteriales</taxon>
        <taxon>Halobacteriaceae</taxon>
    </lineage>
</organism>
<dbReference type="EMBL" id="JAGGKO010000001">
    <property type="protein sequence ID" value="MBP1953567.1"/>
    <property type="molecule type" value="Genomic_DNA"/>
</dbReference>
<sequence length="346" mass="38436">MSTQPPNTKVQSAKQLFADAGGDRGFQYLMAASDDERAELIADGALEYEEWKDLSDVVVENRNQQLNLVNDLRGAGLTTSEDLATWVSRWQTMGDISEDAEIGMNPEGDSNEEDPGYGLDGVPLPCVWKDWRIDRRILMSSRQGPGNALDTKVPSQATRSVSSTFEKYFINGWKRPIDGYEMYGFANHPDRNTVTGSNWYDDTADAEDIRADFLSAVEALENDEFDDGGYWTYVNRGEYQRLRRIIADFGGGSPGDTNMRERILGELGDEIARIRPTKHVPAGEAILFQPTRDVVELGVAEEIQPIEWESPSGWTLHMKIFGGMNLQLASTEAGQMGVAHLTGLQG</sequence>
<reference evidence="2" key="3">
    <citation type="submission" date="2021-03" db="EMBL/GenBank/DDBJ databases">
        <title>Genomic Encyclopedia of Type Strains, Phase IV (KMG-IV): sequencing the most valuable type-strain genomes for metagenomic binning, comparative biology and taxonomic classification.</title>
        <authorList>
            <person name="Goeker M."/>
        </authorList>
    </citation>
    <scope>NUCLEOTIDE SEQUENCE</scope>
    <source>
        <strain evidence="2">DSM 22443</strain>
    </source>
</reference>
<evidence type="ECO:0000313" key="3">
    <source>
        <dbReference type="Proteomes" id="UP000614609"/>
    </source>
</evidence>
<accession>A0A830FMC0</accession>
<keyword evidence="3" id="KW-1185">Reference proteome</keyword>
<dbReference type="OrthoDB" id="195106at2157"/>